<sequence length="84" mass="9095">TLASHSTKAHTELTGVTTSQHHTKTGNYEVYAKTELVTSLPGASSTYVGQILRKRTGSGAKTYVYICVQNDANSYEWVQIGVST</sequence>
<reference evidence="2" key="1">
    <citation type="journal article" date="2014" name="Front. Microbiol.">
        <title>High frequency of phylogenetically diverse reductive dehalogenase-homologous genes in deep subseafloor sedimentary metagenomes.</title>
        <authorList>
            <person name="Kawai M."/>
            <person name="Futagami T."/>
            <person name="Toyoda A."/>
            <person name="Takaki Y."/>
            <person name="Nishi S."/>
            <person name="Hori S."/>
            <person name="Arai W."/>
            <person name="Tsubouchi T."/>
            <person name="Morono Y."/>
            <person name="Uchiyama I."/>
            <person name="Ito T."/>
            <person name="Fujiyama A."/>
            <person name="Inagaki F."/>
            <person name="Takami H."/>
        </authorList>
    </citation>
    <scope>NUCLEOTIDE SEQUENCE</scope>
    <source>
        <strain evidence="2">Expedition CK06-06</strain>
    </source>
</reference>
<protein>
    <submittedName>
        <fullName evidence="2">Uncharacterized protein</fullName>
    </submittedName>
</protein>
<dbReference type="AlphaFoldDB" id="X1NQE3"/>
<proteinExistence type="predicted"/>
<evidence type="ECO:0000256" key="1">
    <source>
        <dbReference type="SAM" id="MobiDB-lite"/>
    </source>
</evidence>
<evidence type="ECO:0000313" key="2">
    <source>
        <dbReference type="EMBL" id="GAI20899.1"/>
    </source>
</evidence>
<accession>X1NQE3</accession>
<feature type="non-terminal residue" evidence="2">
    <location>
        <position position="1"/>
    </location>
</feature>
<dbReference type="EMBL" id="BARV01014592">
    <property type="protein sequence ID" value="GAI20899.1"/>
    <property type="molecule type" value="Genomic_DNA"/>
</dbReference>
<comment type="caution">
    <text evidence="2">The sequence shown here is derived from an EMBL/GenBank/DDBJ whole genome shotgun (WGS) entry which is preliminary data.</text>
</comment>
<name>X1NQE3_9ZZZZ</name>
<organism evidence="2">
    <name type="scientific">marine sediment metagenome</name>
    <dbReference type="NCBI Taxonomy" id="412755"/>
    <lineage>
        <taxon>unclassified sequences</taxon>
        <taxon>metagenomes</taxon>
        <taxon>ecological metagenomes</taxon>
    </lineage>
</organism>
<feature type="region of interest" description="Disordered" evidence="1">
    <location>
        <begin position="1"/>
        <end position="20"/>
    </location>
</feature>
<gene>
    <name evidence="2" type="ORF">S06H3_25354</name>
</gene>